<keyword evidence="3" id="KW-1003">Cell membrane</keyword>
<keyword evidence="5 7" id="KW-1133">Transmembrane helix</keyword>
<feature type="transmembrane region" description="Helical" evidence="7">
    <location>
        <begin position="84"/>
        <end position="104"/>
    </location>
</feature>
<dbReference type="Pfam" id="PF05977">
    <property type="entry name" value="MFS_3"/>
    <property type="match status" value="1"/>
</dbReference>
<dbReference type="AlphaFoldDB" id="A0A9W6P5G6"/>
<evidence type="ECO:0000313" key="10">
    <source>
        <dbReference type="Proteomes" id="UP001165092"/>
    </source>
</evidence>
<keyword evidence="2" id="KW-0813">Transport</keyword>
<name>A0A9W6P5G6_9ACTN</name>
<evidence type="ECO:0000256" key="5">
    <source>
        <dbReference type="ARBA" id="ARBA00022989"/>
    </source>
</evidence>
<evidence type="ECO:0000313" key="9">
    <source>
        <dbReference type="EMBL" id="GLU47442.1"/>
    </source>
</evidence>
<evidence type="ECO:0000256" key="7">
    <source>
        <dbReference type="SAM" id="Phobius"/>
    </source>
</evidence>
<feature type="transmembrane region" description="Helical" evidence="7">
    <location>
        <begin position="218"/>
        <end position="241"/>
    </location>
</feature>
<feature type="transmembrane region" description="Helical" evidence="7">
    <location>
        <begin position="350"/>
        <end position="373"/>
    </location>
</feature>
<dbReference type="Gene3D" id="1.20.1250.20">
    <property type="entry name" value="MFS general substrate transporter like domains"/>
    <property type="match status" value="1"/>
</dbReference>
<dbReference type="GO" id="GO:0005886">
    <property type="term" value="C:plasma membrane"/>
    <property type="evidence" value="ECO:0007669"/>
    <property type="project" value="UniProtKB-SubCell"/>
</dbReference>
<feature type="transmembrane region" description="Helical" evidence="7">
    <location>
        <begin position="379"/>
        <end position="400"/>
    </location>
</feature>
<dbReference type="GO" id="GO:0022857">
    <property type="term" value="F:transmembrane transporter activity"/>
    <property type="evidence" value="ECO:0007669"/>
    <property type="project" value="InterPro"/>
</dbReference>
<dbReference type="PROSITE" id="PS50850">
    <property type="entry name" value="MFS"/>
    <property type="match status" value="1"/>
</dbReference>
<protein>
    <submittedName>
        <fullName evidence="9">MFS transporter</fullName>
    </submittedName>
</protein>
<dbReference type="PANTHER" id="PTHR23513">
    <property type="entry name" value="INTEGRAL MEMBRANE EFFLUX PROTEIN-RELATED"/>
    <property type="match status" value="1"/>
</dbReference>
<sequence>MPASDAKPTMFRSLRVRNYRLYAMGQIVSNSGTWMQRVAQDWLVLQLSGGSGVALGVTTALQFLPMLFFALWGGAIVDRLSKRGLLITTQALMGGLALGLGLLVTLGAAQVWHVYLFALALGLITVLDNPARQTFVMEMVGPKDMSNAVALNSASFQLGRVVGPAVAGLLIAAIGSGPVFLVNALSFLGVIAGLAMMRPSELNVTEPAPRAKGQIREGLRYVAGRRDLVLLLVMIAFVQLFGSNGQNLIALMVNNVFRAGAQAYGVAAACFAVGALAGALIAARREAPRLPVLLAGAFTFGLCQIVAGLMPTYLVFTLVLIPLGIAFMTFTATMNAFFQLNVDGQMRGRVMAMYMLVFLGVAPIGAPIVGFLADAFGPAASLITGGVVGVVVTTVIAIALGRTLGVGVRVTPLRRPFVELTRRPLAESA</sequence>
<dbReference type="InterPro" id="IPR010290">
    <property type="entry name" value="TM_effector"/>
</dbReference>
<reference evidence="9" key="1">
    <citation type="submission" date="2023-02" db="EMBL/GenBank/DDBJ databases">
        <title>Nocardiopsis ansamitocini NBRC 112285.</title>
        <authorList>
            <person name="Ichikawa N."/>
            <person name="Sato H."/>
            <person name="Tonouchi N."/>
        </authorList>
    </citation>
    <scope>NUCLEOTIDE SEQUENCE</scope>
    <source>
        <strain evidence="9">NBRC 112285</strain>
    </source>
</reference>
<organism evidence="9 10">
    <name type="scientific">Nocardiopsis ansamitocini</name>
    <dbReference type="NCBI Taxonomy" id="1670832"/>
    <lineage>
        <taxon>Bacteria</taxon>
        <taxon>Bacillati</taxon>
        <taxon>Actinomycetota</taxon>
        <taxon>Actinomycetes</taxon>
        <taxon>Streptosporangiales</taxon>
        <taxon>Nocardiopsidaceae</taxon>
        <taxon>Nocardiopsis</taxon>
    </lineage>
</organism>
<evidence type="ECO:0000259" key="8">
    <source>
        <dbReference type="PROSITE" id="PS50850"/>
    </source>
</evidence>
<keyword evidence="10" id="KW-1185">Reference proteome</keyword>
<dbReference type="CDD" id="cd06173">
    <property type="entry name" value="MFS_MefA_like"/>
    <property type="match status" value="1"/>
</dbReference>
<dbReference type="InterPro" id="IPR020846">
    <property type="entry name" value="MFS_dom"/>
</dbReference>
<feature type="transmembrane region" description="Helical" evidence="7">
    <location>
        <begin position="313"/>
        <end position="338"/>
    </location>
</feature>
<evidence type="ECO:0000256" key="4">
    <source>
        <dbReference type="ARBA" id="ARBA00022692"/>
    </source>
</evidence>
<evidence type="ECO:0000256" key="2">
    <source>
        <dbReference type="ARBA" id="ARBA00022448"/>
    </source>
</evidence>
<evidence type="ECO:0000256" key="1">
    <source>
        <dbReference type="ARBA" id="ARBA00004651"/>
    </source>
</evidence>
<dbReference type="Proteomes" id="UP001165092">
    <property type="component" value="Unassembled WGS sequence"/>
</dbReference>
<keyword evidence="4 7" id="KW-0812">Transmembrane</keyword>
<feature type="transmembrane region" description="Helical" evidence="7">
    <location>
        <begin position="110"/>
        <end position="127"/>
    </location>
</feature>
<comment type="caution">
    <text evidence="9">The sequence shown here is derived from an EMBL/GenBank/DDBJ whole genome shotgun (WGS) entry which is preliminary data.</text>
</comment>
<evidence type="ECO:0000256" key="3">
    <source>
        <dbReference type="ARBA" id="ARBA00022475"/>
    </source>
</evidence>
<feature type="transmembrane region" description="Helical" evidence="7">
    <location>
        <begin position="290"/>
        <end position="307"/>
    </location>
</feature>
<dbReference type="PANTHER" id="PTHR23513:SF11">
    <property type="entry name" value="STAPHYLOFERRIN A TRANSPORTER"/>
    <property type="match status" value="1"/>
</dbReference>
<gene>
    <name evidence="9" type="ORF">Nans01_17930</name>
</gene>
<accession>A0A9W6P5G6</accession>
<feature type="transmembrane region" description="Helical" evidence="7">
    <location>
        <begin position="51"/>
        <end position="72"/>
    </location>
</feature>
<feature type="domain" description="Major facilitator superfamily (MFS) profile" evidence="8">
    <location>
        <begin position="1"/>
        <end position="404"/>
    </location>
</feature>
<evidence type="ECO:0000256" key="6">
    <source>
        <dbReference type="ARBA" id="ARBA00023136"/>
    </source>
</evidence>
<comment type="subcellular location">
    <subcellularLocation>
        <location evidence="1">Cell membrane</location>
        <topology evidence="1">Multi-pass membrane protein</topology>
    </subcellularLocation>
</comment>
<proteinExistence type="predicted"/>
<keyword evidence="6 7" id="KW-0472">Membrane</keyword>
<dbReference type="SUPFAM" id="SSF103473">
    <property type="entry name" value="MFS general substrate transporter"/>
    <property type="match status" value="1"/>
</dbReference>
<feature type="transmembrane region" description="Helical" evidence="7">
    <location>
        <begin position="261"/>
        <end position="283"/>
    </location>
</feature>
<dbReference type="InterPro" id="IPR036259">
    <property type="entry name" value="MFS_trans_sf"/>
</dbReference>
<dbReference type="EMBL" id="BSQG01000002">
    <property type="protein sequence ID" value="GLU47442.1"/>
    <property type="molecule type" value="Genomic_DNA"/>
</dbReference>